<dbReference type="OrthoDB" id="2995069at2759"/>
<protein>
    <submittedName>
        <fullName evidence="2">Uncharacterized protein</fullName>
    </submittedName>
</protein>
<reference evidence="2 3" key="1">
    <citation type="submission" date="2020-01" db="EMBL/GenBank/DDBJ databases">
        <authorList>
            <person name="Gupta K D."/>
        </authorList>
    </citation>
    <scope>NUCLEOTIDE SEQUENCE [LARGE SCALE GENOMIC DNA]</scope>
</reference>
<feature type="region of interest" description="Disordered" evidence="1">
    <location>
        <begin position="1"/>
        <end position="83"/>
    </location>
</feature>
<sequence>MSTSSLPSLPTSSVLAVAGQPSPSLVGRAKKRSPNLWLPLSPFPSYSWDVQDLENSQGSQSSTTTQSQTPELSWDSQPTTVTFGEPQLKSIFEDWDDEDDDAAEPSCKVVIEEDGVQTLLLTPASPFFHQPPSPRPFGYEPFSRGFHAADVPIRQEETRSEAPSSYVTLTPAMFHLAPQQPEPSPKAPRGRMLFIDTSSPARNSFLLSAFIYSAPSMDDIPSWAPKQLLGGPDVPLEVDCMYSASGVSPIDHWEEKLWSPIIVGPQARTAPCY</sequence>
<proteinExistence type="predicted"/>
<name>A0A8S0W7Q2_CYCAE</name>
<evidence type="ECO:0000256" key="1">
    <source>
        <dbReference type="SAM" id="MobiDB-lite"/>
    </source>
</evidence>
<comment type="caution">
    <text evidence="2">The sequence shown here is derived from an EMBL/GenBank/DDBJ whole genome shotgun (WGS) entry which is preliminary data.</text>
</comment>
<dbReference type="EMBL" id="CACVBS010000029">
    <property type="protein sequence ID" value="CAA7260446.1"/>
    <property type="molecule type" value="Genomic_DNA"/>
</dbReference>
<keyword evidence="3" id="KW-1185">Reference proteome</keyword>
<evidence type="ECO:0000313" key="2">
    <source>
        <dbReference type="EMBL" id="CAA7260446.1"/>
    </source>
</evidence>
<gene>
    <name evidence="2" type="ORF">AAE3_LOCUS2547</name>
</gene>
<dbReference type="AlphaFoldDB" id="A0A8S0W7Q2"/>
<feature type="compositionally biased region" description="Low complexity" evidence="1">
    <location>
        <begin position="1"/>
        <end position="13"/>
    </location>
</feature>
<evidence type="ECO:0000313" key="3">
    <source>
        <dbReference type="Proteomes" id="UP000467700"/>
    </source>
</evidence>
<dbReference type="Proteomes" id="UP000467700">
    <property type="component" value="Unassembled WGS sequence"/>
</dbReference>
<accession>A0A8S0W7Q2</accession>
<organism evidence="2 3">
    <name type="scientific">Cyclocybe aegerita</name>
    <name type="common">Black poplar mushroom</name>
    <name type="synonym">Agrocybe aegerita</name>
    <dbReference type="NCBI Taxonomy" id="1973307"/>
    <lineage>
        <taxon>Eukaryota</taxon>
        <taxon>Fungi</taxon>
        <taxon>Dikarya</taxon>
        <taxon>Basidiomycota</taxon>
        <taxon>Agaricomycotina</taxon>
        <taxon>Agaricomycetes</taxon>
        <taxon>Agaricomycetidae</taxon>
        <taxon>Agaricales</taxon>
        <taxon>Agaricineae</taxon>
        <taxon>Bolbitiaceae</taxon>
        <taxon>Cyclocybe</taxon>
    </lineage>
</organism>
<feature type="compositionally biased region" description="Low complexity" evidence="1">
    <location>
        <begin position="56"/>
        <end position="69"/>
    </location>
</feature>
<feature type="compositionally biased region" description="Polar residues" evidence="1">
    <location>
        <begin position="70"/>
        <end position="82"/>
    </location>
</feature>